<evidence type="ECO:0000313" key="2">
    <source>
        <dbReference type="Proteomes" id="UP001189429"/>
    </source>
</evidence>
<proteinExistence type="predicted"/>
<reference evidence="1" key="1">
    <citation type="submission" date="2023-10" db="EMBL/GenBank/DDBJ databases">
        <authorList>
            <person name="Chen Y."/>
            <person name="Shah S."/>
            <person name="Dougan E. K."/>
            <person name="Thang M."/>
            <person name="Chan C."/>
        </authorList>
    </citation>
    <scope>NUCLEOTIDE SEQUENCE [LARGE SCALE GENOMIC DNA]</scope>
</reference>
<protein>
    <submittedName>
        <fullName evidence="1">Uncharacterized protein</fullName>
    </submittedName>
</protein>
<evidence type="ECO:0000313" key="1">
    <source>
        <dbReference type="EMBL" id="CAK0840522.1"/>
    </source>
</evidence>
<organism evidence="1 2">
    <name type="scientific">Prorocentrum cordatum</name>
    <dbReference type="NCBI Taxonomy" id="2364126"/>
    <lineage>
        <taxon>Eukaryota</taxon>
        <taxon>Sar</taxon>
        <taxon>Alveolata</taxon>
        <taxon>Dinophyceae</taxon>
        <taxon>Prorocentrales</taxon>
        <taxon>Prorocentraceae</taxon>
        <taxon>Prorocentrum</taxon>
    </lineage>
</organism>
<keyword evidence="2" id="KW-1185">Reference proteome</keyword>
<gene>
    <name evidence="1" type="ORF">PCOR1329_LOCUS35949</name>
</gene>
<sequence length="172" mass="18106">MQSVRHAGRSLRLIGVAGYNSAKGGDKVFQELEALRPGVVLMESFAAEGVEVVPGGAVPYHGLLPRRGVSLAQARVAEANFRSALTAEAVAVLSAMRVGAEVRLGDRLLTASFDRLVRRTSLGDLCGALAAAAEAAAAELRGLTGAAVGRFPTCRRTFSAPSSQNWEWNDTR</sequence>
<accession>A0ABN9T638</accession>
<comment type="caution">
    <text evidence="1">The sequence shown here is derived from an EMBL/GenBank/DDBJ whole genome shotgun (WGS) entry which is preliminary data.</text>
</comment>
<name>A0ABN9T638_9DINO</name>
<dbReference type="EMBL" id="CAUYUJ010014386">
    <property type="protein sequence ID" value="CAK0840522.1"/>
    <property type="molecule type" value="Genomic_DNA"/>
</dbReference>
<dbReference type="Proteomes" id="UP001189429">
    <property type="component" value="Unassembled WGS sequence"/>
</dbReference>